<feature type="compositionally biased region" description="Polar residues" evidence="1">
    <location>
        <begin position="320"/>
        <end position="345"/>
    </location>
</feature>
<organism evidence="4">
    <name type="scientific">Cacopsylla melanoneura</name>
    <dbReference type="NCBI Taxonomy" id="428564"/>
    <lineage>
        <taxon>Eukaryota</taxon>
        <taxon>Metazoa</taxon>
        <taxon>Ecdysozoa</taxon>
        <taxon>Arthropoda</taxon>
        <taxon>Hexapoda</taxon>
        <taxon>Insecta</taxon>
        <taxon>Pterygota</taxon>
        <taxon>Neoptera</taxon>
        <taxon>Paraneoptera</taxon>
        <taxon>Hemiptera</taxon>
        <taxon>Sternorrhyncha</taxon>
        <taxon>Psylloidea</taxon>
        <taxon>Psyllidae</taxon>
        <taxon>Psyllinae</taxon>
        <taxon>Cacopsylla</taxon>
    </lineage>
</organism>
<feature type="region of interest" description="Disordered" evidence="1">
    <location>
        <begin position="780"/>
        <end position="800"/>
    </location>
</feature>
<feature type="signal peptide" evidence="3">
    <location>
        <begin position="1"/>
        <end position="19"/>
    </location>
</feature>
<feature type="transmembrane region" description="Helical" evidence="2">
    <location>
        <begin position="707"/>
        <end position="732"/>
    </location>
</feature>
<evidence type="ECO:0000256" key="3">
    <source>
        <dbReference type="SAM" id="SignalP"/>
    </source>
</evidence>
<feature type="compositionally biased region" description="Basic and acidic residues" evidence="1">
    <location>
        <begin position="567"/>
        <end position="578"/>
    </location>
</feature>
<feature type="chain" id="PRO_5036262810" evidence="3">
    <location>
        <begin position="20"/>
        <end position="896"/>
    </location>
</feature>
<sequence length="896" mass="99987">MNQISVLLLLTTLGASVWCSLPPTNSSRALTFRTSLHVARSLNPESTENLSVKTKSGDLATIIVKKREGGRNIRNFWVQDDSNWKPITSSSSSESLSKQRSFAPINVVAVTNVTTPDTLVKHEVSSLRNITPTPEKVQTEENKTHISKNDSAQNATSYALSLISQETRHYVRNSAAPTENNVQKLEPDIVFGAITASPHPSEKTTRSAETATATGVSNFEVYPVQASSGRQLSSNFVPIESGRKLVPDPIIVTSSMSMGTPINVETEEDRQSRKLYVDPDGIPVITGIRVPDDESDRQVWRNARVINGILVPYAKNHNSKYPQKVSPSHSHSTVQPTNSQWLKTEQNQKKPMAIIMKDNGSSGKWTEKKMSPTNPPPLNIMLIEEQDDKWQKLGTVSSSNKGQGQNQENRFRPSPMWIREDVRQGQDQSYVSDKILDYIKQINQHESSHRLVRKVEDSDARAFLEEEAGRAINPRAIQGGSNINSYYTSSTMSPPRVSFEGVRTPVLQYAHPELGVQPAKVVATTTSRKEPEVEPILDSRAQALAYFAHDIHADRSPFAFEPGLEEEARVQESLDTKPVKPSTRPKKTLAYPSPKYVDGPNIPPHGPHSHYNKYEYSSKYPFSYKGYGGNYYNHVHEPEKPMWRKISDTVKDHVQNGIEKVSNLTRPVVEPLMEATHKISQNLGLSSGNRDLTTIKDKVGLAGSPSILLPALGLVAGGAALGLGAVAVGRYLHMDVTHMRSNDEQQRNLDQIVTLVNNTEVIRNISSQFEPVFVSTKDGDKKAVSNEHQSRKRRSSADNEIELENTPIQDFVVNEEQKHFLSNPTLWKNSGCVNKIFCEIMSAQPEESYLLMESKMIKYIKSLNSSLSQTMIPQLGSIMSYVRRRNCSQLICEYRI</sequence>
<keyword evidence="2" id="KW-0812">Transmembrane</keyword>
<keyword evidence="3" id="KW-0732">Signal</keyword>
<name>A0A8D9B4C3_9HEMI</name>
<evidence type="ECO:0000256" key="2">
    <source>
        <dbReference type="SAM" id="Phobius"/>
    </source>
</evidence>
<feature type="region of interest" description="Disordered" evidence="1">
    <location>
        <begin position="320"/>
        <end position="347"/>
    </location>
</feature>
<accession>A0A8D9B4C3</accession>
<keyword evidence="2" id="KW-0472">Membrane</keyword>
<feature type="region of interest" description="Disordered" evidence="1">
    <location>
        <begin position="567"/>
        <end position="600"/>
    </location>
</feature>
<evidence type="ECO:0000313" key="4">
    <source>
        <dbReference type="EMBL" id="CAG6774861.1"/>
    </source>
</evidence>
<feature type="compositionally biased region" description="Basic and acidic residues" evidence="1">
    <location>
        <begin position="780"/>
        <end position="789"/>
    </location>
</feature>
<protein>
    <submittedName>
        <fullName evidence="4">Uncharacterized protein</fullName>
    </submittedName>
</protein>
<dbReference type="EMBL" id="HBUF01596270">
    <property type="protein sequence ID" value="CAG6774860.1"/>
    <property type="molecule type" value="Transcribed_RNA"/>
</dbReference>
<dbReference type="EMBL" id="HBUF01596271">
    <property type="protein sequence ID" value="CAG6774861.1"/>
    <property type="molecule type" value="Transcribed_RNA"/>
</dbReference>
<evidence type="ECO:0000256" key="1">
    <source>
        <dbReference type="SAM" id="MobiDB-lite"/>
    </source>
</evidence>
<reference evidence="4" key="1">
    <citation type="submission" date="2021-05" db="EMBL/GenBank/DDBJ databases">
        <authorList>
            <person name="Alioto T."/>
            <person name="Alioto T."/>
            <person name="Gomez Garrido J."/>
        </authorList>
    </citation>
    <scope>NUCLEOTIDE SEQUENCE</scope>
</reference>
<dbReference type="AlphaFoldDB" id="A0A8D9B4C3"/>
<proteinExistence type="predicted"/>
<keyword evidence="2" id="KW-1133">Transmembrane helix</keyword>